<dbReference type="EMBL" id="JAPMXC010000010">
    <property type="protein sequence ID" value="MCY0389097.1"/>
    <property type="molecule type" value="Genomic_DNA"/>
</dbReference>
<evidence type="ECO:0000256" key="8">
    <source>
        <dbReference type="ARBA" id="ARBA00022573"/>
    </source>
</evidence>
<organism evidence="15 16">
    <name type="scientific">Robbsia betulipollinis</name>
    <dbReference type="NCBI Taxonomy" id="2981849"/>
    <lineage>
        <taxon>Bacteria</taxon>
        <taxon>Pseudomonadati</taxon>
        <taxon>Pseudomonadota</taxon>
        <taxon>Betaproteobacteria</taxon>
        <taxon>Burkholderiales</taxon>
        <taxon>Burkholderiaceae</taxon>
        <taxon>Robbsia</taxon>
    </lineage>
</organism>
<evidence type="ECO:0000256" key="10">
    <source>
        <dbReference type="ARBA" id="ARBA00022741"/>
    </source>
</evidence>
<keyword evidence="9 14" id="KW-0808">Transferase</keyword>
<dbReference type="PIRSF" id="PIRSF006135">
    <property type="entry name" value="CobU"/>
    <property type="match status" value="1"/>
</dbReference>
<evidence type="ECO:0000256" key="7">
    <source>
        <dbReference type="ARBA" id="ARBA00007490"/>
    </source>
</evidence>
<name>A0ABT3ZRI1_9BURK</name>
<comment type="catalytic activity">
    <reaction evidence="1 14">
        <text>adenosylcob(III)inamide + ATP = adenosylcob(III)inamide phosphate + ADP + H(+)</text>
        <dbReference type="Rhea" id="RHEA:15769"/>
        <dbReference type="ChEBI" id="CHEBI:2480"/>
        <dbReference type="ChEBI" id="CHEBI:15378"/>
        <dbReference type="ChEBI" id="CHEBI:30616"/>
        <dbReference type="ChEBI" id="CHEBI:58502"/>
        <dbReference type="ChEBI" id="CHEBI:456216"/>
        <dbReference type="EC" id="2.7.1.156"/>
    </reaction>
</comment>
<evidence type="ECO:0000256" key="14">
    <source>
        <dbReference type="PIRNR" id="PIRNR006135"/>
    </source>
</evidence>
<keyword evidence="16" id="KW-1185">Reference proteome</keyword>
<keyword evidence="10 14" id="KW-0547">Nucleotide-binding</keyword>
<comment type="pathway">
    <text evidence="6 14">Cofactor biosynthesis; adenosylcobalamin biosynthesis; adenosylcobalamin from cob(II)yrinate a,c-diamide: step 5/7.</text>
</comment>
<comment type="pathway">
    <text evidence="5 14">Cofactor biosynthesis; adenosylcobalamin biosynthesis; adenosylcobalamin from cob(II)yrinate a,c-diamide: step 6/7.</text>
</comment>
<comment type="similarity">
    <text evidence="7 14">Belongs to the CobU/CobP family.</text>
</comment>
<dbReference type="PANTHER" id="PTHR34848">
    <property type="match status" value="1"/>
</dbReference>
<evidence type="ECO:0000256" key="13">
    <source>
        <dbReference type="ARBA" id="ARBA00023134"/>
    </source>
</evidence>
<dbReference type="Pfam" id="PF02283">
    <property type="entry name" value="CobU"/>
    <property type="match status" value="1"/>
</dbReference>
<evidence type="ECO:0000256" key="4">
    <source>
        <dbReference type="ARBA" id="ARBA00003889"/>
    </source>
</evidence>
<sequence>MSSEPRFPAAAPRTTLVLGGARSGKSLHAERLARDTGRPVRYIATAAHPRDDAEFAARIALHAARRPGDWTVTEAGADLAAALAAADTPAGCILLDCLTLWLSGLLCPRDGAAPLADWAMQLARFDAALRATRGVVIVVSNEIGLGVVPMGALTRHYVDELGRLNQRVAACCERVILSVAGLPLTIK</sequence>
<dbReference type="NCBIfam" id="NF004469">
    <property type="entry name" value="PRK05800.1"/>
    <property type="match status" value="1"/>
</dbReference>
<evidence type="ECO:0000256" key="11">
    <source>
        <dbReference type="ARBA" id="ARBA00022777"/>
    </source>
</evidence>
<evidence type="ECO:0000256" key="12">
    <source>
        <dbReference type="ARBA" id="ARBA00022840"/>
    </source>
</evidence>
<evidence type="ECO:0000256" key="5">
    <source>
        <dbReference type="ARBA" id="ARBA00004692"/>
    </source>
</evidence>
<evidence type="ECO:0000313" key="15">
    <source>
        <dbReference type="EMBL" id="MCY0389097.1"/>
    </source>
</evidence>
<keyword evidence="11 14" id="KW-0418">Kinase</keyword>
<dbReference type="PANTHER" id="PTHR34848:SF1">
    <property type="entry name" value="BIFUNCTIONAL ADENOSYLCOBALAMIN BIOSYNTHESIS PROTEIN COBU"/>
    <property type="match status" value="1"/>
</dbReference>
<reference evidence="15" key="1">
    <citation type="submission" date="2022-11" db="EMBL/GenBank/DDBJ databases">
        <title>Robbsia betulipollinis sp. nov., isolated from pollen of birch (Betula pendula).</title>
        <authorList>
            <person name="Shi H."/>
            <person name="Ambika Manirajan B."/>
            <person name="Ratering S."/>
            <person name="Geissler-Plaum R."/>
            <person name="Schnell S."/>
        </authorList>
    </citation>
    <scope>NUCLEOTIDE SEQUENCE</scope>
    <source>
        <strain evidence="15">Bb-Pol-6</strain>
    </source>
</reference>
<evidence type="ECO:0000256" key="2">
    <source>
        <dbReference type="ARBA" id="ARBA00000711"/>
    </source>
</evidence>
<dbReference type="SUPFAM" id="SSF52540">
    <property type="entry name" value="P-loop containing nucleoside triphosphate hydrolases"/>
    <property type="match status" value="1"/>
</dbReference>
<gene>
    <name evidence="15" type="primary">cobU</name>
    <name evidence="15" type="ORF">OVY01_18255</name>
</gene>
<keyword evidence="15" id="KW-0548">Nucleotidyltransferase</keyword>
<dbReference type="GO" id="GO:0008820">
    <property type="term" value="F:cobinamide phosphate guanylyltransferase activity"/>
    <property type="evidence" value="ECO:0007669"/>
    <property type="project" value="UniProtKB-EC"/>
</dbReference>
<proteinExistence type="inferred from homology"/>
<dbReference type="RefSeq" id="WP_267848996.1">
    <property type="nucleotide sequence ID" value="NZ_JAPMXC010000010.1"/>
</dbReference>
<comment type="catalytic activity">
    <reaction evidence="3">
        <text>adenosylcob(III)inamide + GTP = adenosylcob(III)inamide phosphate + GDP + H(+)</text>
        <dbReference type="Rhea" id="RHEA:15765"/>
        <dbReference type="ChEBI" id="CHEBI:2480"/>
        <dbReference type="ChEBI" id="CHEBI:15378"/>
        <dbReference type="ChEBI" id="CHEBI:37565"/>
        <dbReference type="ChEBI" id="CHEBI:58189"/>
        <dbReference type="ChEBI" id="CHEBI:58502"/>
        <dbReference type="EC" id="2.7.1.156"/>
    </reaction>
</comment>
<comment type="caution">
    <text evidence="15">The sequence shown here is derived from an EMBL/GenBank/DDBJ whole genome shotgun (WGS) entry which is preliminary data.</text>
</comment>
<protein>
    <recommendedName>
        <fullName evidence="14">Bifunctional adenosylcobalamin biosynthesis protein</fullName>
        <ecNumber evidence="14">2.7.1.156</ecNumber>
        <ecNumber evidence="14">2.7.7.62</ecNumber>
    </recommendedName>
</protein>
<dbReference type="CDD" id="cd00544">
    <property type="entry name" value="CobU"/>
    <property type="match status" value="1"/>
</dbReference>
<dbReference type="InterPro" id="IPR003203">
    <property type="entry name" value="CobU/CobP"/>
</dbReference>
<comment type="catalytic activity">
    <reaction evidence="2 14">
        <text>adenosylcob(III)inamide phosphate + GTP + H(+) = adenosylcob(III)inamide-GDP + diphosphate</text>
        <dbReference type="Rhea" id="RHEA:22712"/>
        <dbReference type="ChEBI" id="CHEBI:15378"/>
        <dbReference type="ChEBI" id="CHEBI:33019"/>
        <dbReference type="ChEBI" id="CHEBI:37565"/>
        <dbReference type="ChEBI" id="CHEBI:58502"/>
        <dbReference type="ChEBI" id="CHEBI:60487"/>
        <dbReference type="EC" id="2.7.7.62"/>
    </reaction>
</comment>
<evidence type="ECO:0000256" key="3">
    <source>
        <dbReference type="ARBA" id="ARBA00001522"/>
    </source>
</evidence>
<keyword evidence="8 14" id="KW-0169">Cobalamin biosynthesis</keyword>
<evidence type="ECO:0000256" key="6">
    <source>
        <dbReference type="ARBA" id="ARBA00005159"/>
    </source>
</evidence>
<dbReference type="InterPro" id="IPR027417">
    <property type="entry name" value="P-loop_NTPase"/>
</dbReference>
<accession>A0ABT3ZRI1</accession>
<comment type="function">
    <text evidence="4 14">Catalyzes ATP-dependent phosphorylation of adenosylcobinamide and addition of GMP to adenosylcobinamide phosphate.</text>
</comment>
<evidence type="ECO:0000313" key="16">
    <source>
        <dbReference type="Proteomes" id="UP001082899"/>
    </source>
</evidence>
<keyword evidence="12 14" id="KW-0067">ATP-binding</keyword>
<dbReference type="Gene3D" id="3.40.50.300">
    <property type="entry name" value="P-loop containing nucleotide triphosphate hydrolases"/>
    <property type="match status" value="1"/>
</dbReference>
<dbReference type="EC" id="2.7.7.62" evidence="14"/>
<evidence type="ECO:0000256" key="1">
    <source>
        <dbReference type="ARBA" id="ARBA00000312"/>
    </source>
</evidence>
<dbReference type="EC" id="2.7.1.156" evidence="14"/>
<keyword evidence="13 14" id="KW-0342">GTP-binding</keyword>
<evidence type="ECO:0000256" key="9">
    <source>
        <dbReference type="ARBA" id="ARBA00022679"/>
    </source>
</evidence>
<dbReference type="Proteomes" id="UP001082899">
    <property type="component" value="Unassembled WGS sequence"/>
</dbReference>
<dbReference type="GO" id="GO:0043752">
    <property type="term" value="F:adenosylcobinamide kinase activity"/>
    <property type="evidence" value="ECO:0007669"/>
    <property type="project" value="UniProtKB-EC"/>
</dbReference>